<comment type="caution">
    <text evidence="2">The sequence shown here is derived from an EMBL/GenBank/DDBJ whole genome shotgun (WGS) entry which is preliminary data.</text>
</comment>
<evidence type="ECO:0000313" key="3">
    <source>
        <dbReference type="Proteomes" id="UP000612362"/>
    </source>
</evidence>
<dbReference type="Proteomes" id="UP000612362">
    <property type="component" value="Unassembled WGS sequence"/>
</dbReference>
<dbReference type="InterPro" id="IPR046492">
    <property type="entry name" value="DUF6585"/>
</dbReference>
<dbReference type="EMBL" id="BNJF01000002">
    <property type="protein sequence ID" value="GHO47059.1"/>
    <property type="molecule type" value="Genomic_DNA"/>
</dbReference>
<keyword evidence="3" id="KW-1185">Reference proteome</keyword>
<feature type="transmembrane region" description="Helical" evidence="1">
    <location>
        <begin position="67"/>
        <end position="85"/>
    </location>
</feature>
<gene>
    <name evidence="2" type="ORF">KSX_52220</name>
</gene>
<keyword evidence="1" id="KW-0472">Membrane</keyword>
<evidence type="ECO:0000256" key="1">
    <source>
        <dbReference type="SAM" id="Phobius"/>
    </source>
</evidence>
<accession>A0A8J3I809</accession>
<reference evidence="2" key="1">
    <citation type="submission" date="2020-10" db="EMBL/GenBank/DDBJ databases">
        <title>Taxonomic study of unclassified bacteria belonging to the class Ktedonobacteria.</title>
        <authorList>
            <person name="Yabe S."/>
            <person name="Wang C.M."/>
            <person name="Zheng Y."/>
            <person name="Sakai Y."/>
            <person name="Cavaletti L."/>
            <person name="Monciardini P."/>
            <person name="Donadio S."/>
        </authorList>
    </citation>
    <scope>NUCLEOTIDE SEQUENCE</scope>
    <source>
        <strain evidence="2">SOSP1-1</strain>
    </source>
</reference>
<proteinExistence type="predicted"/>
<dbReference type="AlphaFoldDB" id="A0A8J3I809"/>
<sequence length="257" mass="29821">MKPVSFDSQSYEDQNTIENYQLGELRREFTPNVRVHMMFVALFLIVASFQFYRSFLKGDQSFSTPGLLPYAMILLSCLIGLIALYRCRKMRISVHEYGLLAVRANGVEAIRWDEIAIVWHKCTRNSKGVTHNYTPQRRDGRQFKLGYFFSTNQLLGGMIEQETTRLLFPEALENYQQGQLLSYGPFTLDQLGLNYKGRSLPWSEVADIQVVRGHVLVKEHDTLFAWANVVYGEVPNLRVLQRLCTRILNRPDEEVWT</sequence>
<protein>
    <submittedName>
        <fullName evidence="2">Uncharacterized protein</fullName>
    </submittedName>
</protein>
<dbReference type="RefSeq" id="WP_220196378.1">
    <property type="nucleotide sequence ID" value="NZ_BNJF01000002.1"/>
</dbReference>
<name>A0A8J3I809_9CHLR</name>
<dbReference type="Pfam" id="PF20226">
    <property type="entry name" value="DUF6585"/>
    <property type="match status" value="1"/>
</dbReference>
<keyword evidence="1" id="KW-1133">Transmembrane helix</keyword>
<keyword evidence="1" id="KW-0812">Transmembrane</keyword>
<feature type="transmembrane region" description="Helical" evidence="1">
    <location>
        <begin position="35"/>
        <end position="55"/>
    </location>
</feature>
<organism evidence="2 3">
    <name type="scientific">Ktedonospora formicarum</name>
    <dbReference type="NCBI Taxonomy" id="2778364"/>
    <lineage>
        <taxon>Bacteria</taxon>
        <taxon>Bacillati</taxon>
        <taxon>Chloroflexota</taxon>
        <taxon>Ktedonobacteria</taxon>
        <taxon>Ktedonobacterales</taxon>
        <taxon>Ktedonobacteraceae</taxon>
        <taxon>Ktedonospora</taxon>
    </lineage>
</organism>
<evidence type="ECO:0000313" key="2">
    <source>
        <dbReference type="EMBL" id="GHO47059.1"/>
    </source>
</evidence>